<evidence type="ECO:0000256" key="1">
    <source>
        <dbReference type="SAM" id="MobiDB-lite"/>
    </source>
</evidence>
<evidence type="ECO:0000313" key="2">
    <source>
        <dbReference type="EMBL" id="VFJ43167.1"/>
    </source>
</evidence>
<protein>
    <submittedName>
        <fullName evidence="3">Uncharacterized protein</fullName>
    </submittedName>
</protein>
<reference evidence="3" key="1">
    <citation type="submission" date="2019-02" db="EMBL/GenBank/DDBJ databases">
        <authorList>
            <person name="Gruber-Vodicka R. H."/>
            <person name="Seah K. B. B."/>
        </authorList>
    </citation>
    <scope>NUCLEOTIDE SEQUENCE</scope>
    <source>
        <strain evidence="2">BECK_BZ163</strain>
        <strain evidence="4">BECK_BZ164</strain>
        <strain evidence="3">BECK_BZ165</strain>
    </source>
</reference>
<gene>
    <name evidence="2" type="ORF">BECKFM1743A_GA0114220_1000515</name>
    <name evidence="4" type="ORF">BECKFM1743B_GA0114221_100771</name>
    <name evidence="3" type="ORF">BECKFM1743C_GA0114222_100801</name>
</gene>
<proteinExistence type="predicted"/>
<dbReference type="EMBL" id="CAADFL010000077">
    <property type="protein sequence ID" value="VFK08650.1"/>
    <property type="molecule type" value="Genomic_DNA"/>
</dbReference>
<dbReference type="AlphaFoldDB" id="A0A450SCK0"/>
<sequence length="357" mass="39421">MRVADPIPSLCMPISQARPAVRSLPIPSARLFCLATTLFAVLLIALSGCSNQYAQETAKSANAVEKQLDQLGRKIDSESLANTRLIKTYADQLARQEPAFEEIATQLRRDATTQGPLYQGLRQRLSKVNREPKNKREFVVSWQELESLAAGADPVIFNDALLDVVNTLADLSRGELPRINIPKDTQTAAVKGGDGQVPGSYLVGNPAYGAWKTDSSGHSFWEWYGMYRMFTDVLGFAGGGFHRGPIYHNDWYSRPRYSFYHDAGRNTYGSRADRSTWRRGQASLARQGIKTPRAKNYGSVAGKDRVSTYAYHRANTSSALRSGRTPSSSRTSTATKRRSSFFSASGRGTSRRSFGGK</sequence>
<feature type="compositionally biased region" description="Low complexity" evidence="1">
    <location>
        <begin position="321"/>
        <end position="357"/>
    </location>
</feature>
<dbReference type="EMBL" id="CAADFA010000080">
    <property type="protein sequence ID" value="VFJ50078.1"/>
    <property type="molecule type" value="Genomic_DNA"/>
</dbReference>
<organism evidence="3">
    <name type="scientific">Candidatus Kentrum sp. FM</name>
    <dbReference type="NCBI Taxonomy" id="2126340"/>
    <lineage>
        <taxon>Bacteria</taxon>
        <taxon>Pseudomonadati</taxon>
        <taxon>Pseudomonadota</taxon>
        <taxon>Gammaproteobacteria</taxon>
        <taxon>Candidatus Kentrum</taxon>
    </lineage>
</organism>
<feature type="region of interest" description="Disordered" evidence="1">
    <location>
        <begin position="315"/>
        <end position="357"/>
    </location>
</feature>
<evidence type="ECO:0000313" key="4">
    <source>
        <dbReference type="EMBL" id="VFK08650.1"/>
    </source>
</evidence>
<dbReference type="EMBL" id="CAADEZ010000005">
    <property type="protein sequence ID" value="VFJ43167.1"/>
    <property type="molecule type" value="Genomic_DNA"/>
</dbReference>
<name>A0A450SCK0_9GAMM</name>
<accession>A0A450SCK0</accession>
<evidence type="ECO:0000313" key="3">
    <source>
        <dbReference type="EMBL" id="VFJ50078.1"/>
    </source>
</evidence>